<keyword evidence="1" id="KW-1133">Transmembrane helix</keyword>
<feature type="transmembrane region" description="Helical" evidence="1">
    <location>
        <begin position="93"/>
        <end position="111"/>
    </location>
</feature>
<dbReference type="Proteomes" id="UP000270025">
    <property type="component" value="Chromosome"/>
</dbReference>
<reference evidence="2 3" key="1">
    <citation type="submission" date="2018-12" db="EMBL/GenBank/DDBJ databases">
        <authorList>
            <consortium name="Pathogen Informatics"/>
        </authorList>
    </citation>
    <scope>NUCLEOTIDE SEQUENCE [LARGE SCALE GENOMIC DNA]</scope>
    <source>
        <strain evidence="2 3">NCTC3166</strain>
    </source>
</reference>
<feature type="transmembrane region" description="Helical" evidence="1">
    <location>
        <begin position="39"/>
        <end position="57"/>
    </location>
</feature>
<keyword evidence="1" id="KW-0472">Membrane</keyword>
<evidence type="ECO:0000256" key="1">
    <source>
        <dbReference type="SAM" id="Phobius"/>
    </source>
</evidence>
<evidence type="ECO:0008006" key="4">
    <source>
        <dbReference type="Google" id="ProtNLM"/>
    </source>
</evidence>
<protein>
    <recommendedName>
        <fullName evidence="4">Cytochrome O ubiquinol oxidase</fullName>
    </recommendedName>
</protein>
<evidence type="ECO:0000313" key="3">
    <source>
        <dbReference type="Proteomes" id="UP000270025"/>
    </source>
</evidence>
<evidence type="ECO:0000313" key="2">
    <source>
        <dbReference type="EMBL" id="VED67597.1"/>
    </source>
</evidence>
<name>A0A447Z5V3_9STRE</name>
<keyword evidence="1" id="KW-0812">Transmembrane</keyword>
<dbReference type="EMBL" id="LR134266">
    <property type="protein sequence ID" value="VED67597.1"/>
    <property type="molecule type" value="Genomic_DNA"/>
</dbReference>
<proteinExistence type="predicted"/>
<keyword evidence="3" id="KW-1185">Reference proteome</keyword>
<sequence>MIVWRGKGLLVPLAFMLGGALTNIIFMALHLNVSNRTDSIILGCMMGIFSAGINYLLTKKFVSDQVRYMIDEETGQRIAFRDRSSFMFIPNRYWTWIFAVTCILVSFVALVK</sequence>
<organism evidence="2 3">
    <name type="scientific">Streptococcus viridans</name>
    <dbReference type="NCBI Taxonomy" id="78535"/>
    <lineage>
        <taxon>Bacteria</taxon>
        <taxon>Bacillati</taxon>
        <taxon>Bacillota</taxon>
        <taxon>Bacilli</taxon>
        <taxon>Lactobacillales</taxon>
        <taxon>Streptococcaceae</taxon>
        <taxon>Streptococcus</taxon>
    </lineage>
</organism>
<dbReference type="AlphaFoldDB" id="A0A447Z5V3"/>
<dbReference type="KEGG" id="svf:NCTC3166_01426"/>
<dbReference type="RefSeq" id="WP_126404604.1">
    <property type="nucleotide sequence ID" value="NZ_LR134266.1"/>
</dbReference>
<feature type="transmembrane region" description="Helical" evidence="1">
    <location>
        <begin position="9"/>
        <end position="33"/>
    </location>
</feature>
<accession>A0A447Z5V3</accession>
<gene>
    <name evidence="2" type="ORF">NCTC3166_01426</name>
</gene>